<dbReference type="PANTHER" id="PTHR43869:SF1">
    <property type="entry name" value="GLYCINE BETAINE_PROLINE BETAINE TRANSPORT SYSTEM ATP-BINDING PROTEIN PROV"/>
    <property type="match status" value="1"/>
</dbReference>
<dbReference type="SMART" id="SM00382">
    <property type="entry name" value="AAA"/>
    <property type="match status" value="1"/>
</dbReference>
<proteinExistence type="inferred from homology"/>
<keyword evidence="5" id="KW-0472">Membrane</keyword>
<keyword evidence="4 5" id="KW-0067">ATP-binding</keyword>
<dbReference type="GO" id="GO:0005524">
    <property type="term" value="F:ATP binding"/>
    <property type="evidence" value="ECO:0007669"/>
    <property type="project" value="UniProtKB-KW"/>
</dbReference>
<evidence type="ECO:0000256" key="3">
    <source>
        <dbReference type="ARBA" id="ARBA00022741"/>
    </source>
</evidence>
<keyword evidence="5" id="KW-1003">Cell membrane</keyword>
<dbReference type="Pfam" id="PF00005">
    <property type="entry name" value="ABC_tran"/>
    <property type="match status" value="1"/>
</dbReference>
<reference evidence="7 8" key="1">
    <citation type="submission" date="2021-03" db="EMBL/GenBank/DDBJ databases">
        <title>Genome sequencing of Marinobacter sp. LPB0319.</title>
        <authorList>
            <person name="Kim J."/>
        </authorList>
    </citation>
    <scope>NUCLEOTIDE SEQUENCE [LARGE SCALE GENOMIC DNA]</scope>
    <source>
        <strain evidence="7 8">LPB0319</strain>
    </source>
</reference>
<evidence type="ECO:0000256" key="4">
    <source>
        <dbReference type="ARBA" id="ARBA00022840"/>
    </source>
</evidence>
<evidence type="ECO:0000313" key="7">
    <source>
        <dbReference type="EMBL" id="QSP95233.1"/>
    </source>
</evidence>
<dbReference type="Proteomes" id="UP000663555">
    <property type="component" value="Chromosome"/>
</dbReference>
<dbReference type="SUPFAM" id="SSF52540">
    <property type="entry name" value="P-loop containing nucleoside triphosphate hydrolases"/>
    <property type="match status" value="1"/>
</dbReference>
<dbReference type="RefSeq" id="WP_206644446.1">
    <property type="nucleotide sequence ID" value="NZ_CP071247.1"/>
</dbReference>
<dbReference type="NCBIfam" id="TIGR01186">
    <property type="entry name" value="proV"/>
    <property type="match status" value="1"/>
</dbReference>
<keyword evidence="5" id="KW-0997">Cell inner membrane</keyword>
<keyword evidence="2 5" id="KW-0813">Transport</keyword>
<dbReference type="InterPro" id="IPR051921">
    <property type="entry name" value="ABC_osmolyte_uptake_ATP-bind"/>
</dbReference>
<dbReference type="InterPro" id="IPR003439">
    <property type="entry name" value="ABC_transporter-like_ATP-bd"/>
</dbReference>
<gene>
    <name evidence="7" type="ORF">LPB19_02085</name>
</gene>
<dbReference type="PANTHER" id="PTHR43869">
    <property type="entry name" value="GLYCINE BETAINE/PROLINE BETAINE TRANSPORT SYSTEM ATP-BINDING PROTEIN PROV"/>
    <property type="match status" value="1"/>
</dbReference>
<comment type="subcellular location">
    <subcellularLocation>
        <location evidence="5">Cell inner membrane</location>
        <topology evidence="5">Peripheral membrane protein</topology>
    </subcellularLocation>
</comment>
<protein>
    <recommendedName>
        <fullName evidence="5">Quaternary amine transport ATP-binding protein</fullName>
        <ecNumber evidence="5">7.6.2.9</ecNumber>
    </recommendedName>
</protein>
<dbReference type="Gene3D" id="3.40.50.300">
    <property type="entry name" value="P-loop containing nucleotide triphosphate hydrolases"/>
    <property type="match status" value="1"/>
</dbReference>
<name>A0ABX7MSF1_9GAMM</name>
<dbReference type="EC" id="7.6.2.9" evidence="5"/>
<evidence type="ECO:0000313" key="8">
    <source>
        <dbReference type="Proteomes" id="UP000663555"/>
    </source>
</evidence>
<dbReference type="InterPro" id="IPR027417">
    <property type="entry name" value="P-loop_NTPase"/>
</dbReference>
<comment type="similarity">
    <text evidence="1 5">Belongs to the ABC transporter superfamily.</text>
</comment>
<accession>A0ABX7MSF1</accession>
<organism evidence="7 8">
    <name type="scientific">Marinobacter salinisoli</name>
    <dbReference type="NCBI Taxonomy" id="2769486"/>
    <lineage>
        <taxon>Bacteria</taxon>
        <taxon>Pseudomonadati</taxon>
        <taxon>Pseudomonadota</taxon>
        <taxon>Gammaproteobacteria</taxon>
        <taxon>Pseudomonadales</taxon>
        <taxon>Marinobacteraceae</taxon>
        <taxon>Marinobacter</taxon>
    </lineage>
</organism>
<dbReference type="EMBL" id="CP071247">
    <property type="protein sequence ID" value="QSP95233.1"/>
    <property type="molecule type" value="Genomic_DNA"/>
</dbReference>
<evidence type="ECO:0000256" key="1">
    <source>
        <dbReference type="ARBA" id="ARBA00005417"/>
    </source>
</evidence>
<keyword evidence="8" id="KW-1185">Reference proteome</keyword>
<evidence type="ECO:0000256" key="2">
    <source>
        <dbReference type="ARBA" id="ARBA00022448"/>
    </source>
</evidence>
<sequence length="352" mass="39515">MAKNIKISIKNLYKIFGPTPDVGLEYVKRGMDKNDLLEKQNHVLGLKDINVDMREGEITVIMGLSGSGKSTLIRHLNRLIEPTAGEIRFDGEDVLNYGEEDLRKLRRERMSMVFQKFALLPHRTVLENAGMAMDVRGFKTADFESEARKWLARVGLEGNENQYPHQLSGGMQQRVGIARALVSNAPVMLMDEAFSALDPLIRSDMQDLLLELQEELQKTIVFITHDLDEALKLADHLVILKDGEVVQQGDPQEILLNPNDPYIVDFISDINRARVLRTRSVMTEGIDANLDYAGDVSDQDNLETVLSRSRGDTTLAFRVVRNGEPVGTLDMKALTRALVPTEASSEREKRSA</sequence>
<comment type="subunit">
    <text evidence="5">The complex is probably composed of two ATP-binding proteins, two transmembrane proteins and a solute-binding protein.</text>
</comment>
<dbReference type="PROSITE" id="PS00211">
    <property type="entry name" value="ABC_TRANSPORTER_1"/>
    <property type="match status" value="1"/>
</dbReference>
<evidence type="ECO:0000256" key="5">
    <source>
        <dbReference type="RuleBase" id="RU369116"/>
    </source>
</evidence>
<dbReference type="InterPro" id="IPR005892">
    <property type="entry name" value="Gly-betaine_transp_ATP-bd"/>
</dbReference>
<keyword evidence="3 5" id="KW-0547">Nucleotide-binding</keyword>
<dbReference type="InterPro" id="IPR017871">
    <property type="entry name" value="ABC_transporter-like_CS"/>
</dbReference>
<evidence type="ECO:0000259" key="6">
    <source>
        <dbReference type="PROSITE" id="PS50893"/>
    </source>
</evidence>
<dbReference type="PROSITE" id="PS50893">
    <property type="entry name" value="ABC_TRANSPORTER_2"/>
    <property type="match status" value="1"/>
</dbReference>
<comment type="catalytic activity">
    <reaction evidence="5">
        <text>a quaternary ammonium(out) + ATP + H2O = a quaternary ammonium(in) + ADP + phosphate + H(+)</text>
        <dbReference type="Rhea" id="RHEA:11036"/>
        <dbReference type="ChEBI" id="CHEBI:15377"/>
        <dbReference type="ChEBI" id="CHEBI:15378"/>
        <dbReference type="ChEBI" id="CHEBI:30616"/>
        <dbReference type="ChEBI" id="CHEBI:35267"/>
        <dbReference type="ChEBI" id="CHEBI:43474"/>
        <dbReference type="ChEBI" id="CHEBI:456216"/>
    </reaction>
</comment>
<dbReference type="InterPro" id="IPR003593">
    <property type="entry name" value="AAA+_ATPase"/>
</dbReference>
<feature type="domain" description="ABC transporter" evidence="6">
    <location>
        <begin position="31"/>
        <end position="267"/>
    </location>
</feature>